<evidence type="ECO:0000256" key="11">
    <source>
        <dbReference type="ARBA" id="ARBA00023242"/>
    </source>
</evidence>
<evidence type="ECO:0000256" key="1">
    <source>
        <dbReference type="ARBA" id="ARBA00000185"/>
    </source>
</evidence>
<reference evidence="16 17" key="1">
    <citation type="submission" date="2015-07" db="EMBL/GenBank/DDBJ databases">
        <title>The genome of Eufriesea mexicana.</title>
        <authorList>
            <person name="Pan H."/>
            <person name="Kapheim K."/>
        </authorList>
    </citation>
    <scope>NUCLEOTIDE SEQUENCE [LARGE SCALE GENOMIC DNA]</scope>
    <source>
        <strain evidence="16">0111107269</strain>
        <tissue evidence="16">Whole body</tissue>
    </source>
</reference>
<evidence type="ECO:0000256" key="4">
    <source>
        <dbReference type="ARBA" id="ARBA00006559"/>
    </source>
</evidence>
<keyword evidence="6" id="KW-0479">Metal-binding</keyword>
<dbReference type="OrthoDB" id="5377392at2759"/>
<dbReference type="GO" id="GO:0005524">
    <property type="term" value="F:ATP binding"/>
    <property type="evidence" value="ECO:0007669"/>
    <property type="project" value="InterPro"/>
</dbReference>
<keyword evidence="7" id="KW-0460">Magnesium</keyword>
<dbReference type="PANTHER" id="PTHR10848">
    <property type="entry name" value="MEIOTIC RECOMBINATION PROTEIN SPO11"/>
    <property type="match status" value="1"/>
</dbReference>
<comment type="cofactor">
    <cofactor evidence="2">
        <name>Mg(2+)</name>
        <dbReference type="ChEBI" id="CHEBI:18420"/>
    </cofactor>
</comment>
<dbReference type="Gene3D" id="1.10.10.10">
    <property type="entry name" value="Winged helix-like DNA-binding domain superfamily/Winged helix DNA-binding domain"/>
    <property type="match status" value="1"/>
</dbReference>
<dbReference type="Gene3D" id="3.40.1360.10">
    <property type="match status" value="1"/>
</dbReference>
<evidence type="ECO:0000256" key="6">
    <source>
        <dbReference type="ARBA" id="ARBA00022723"/>
    </source>
</evidence>
<dbReference type="GO" id="GO:0007131">
    <property type="term" value="P:reciprocal meiotic recombination"/>
    <property type="evidence" value="ECO:0007669"/>
    <property type="project" value="TreeGrafter"/>
</dbReference>
<keyword evidence="17" id="KW-1185">Reference proteome</keyword>
<evidence type="ECO:0000256" key="9">
    <source>
        <dbReference type="ARBA" id="ARBA00023125"/>
    </source>
</evidence>
<feature type="domain" description="Spo11/DNA topoisomerase VI subunit A N-terminal" evidence="14">
    <location>
        <begin position="450"/>
        <end position="514"/>
    </location>
</feature>
<feature type="active site" description="O-(5'-phospho-DNA)-tyrosine intermediate" evidence="12">
    <location>
        <position position="478"/>
    </location>
</feature>
<evidence type="ECO:0000256" key="7">
    <source>
        <dbReference type="ARBA" id="ARBA00022842"/>
    </source>
</evidence>
<protein>
    <recommendedName>
        <fullName evidence="5">DNA topoisomerase (ATP-hydrolyzing)</fullName>
        <ecNumber evidence="5">5.6.2.2</ecNumber>
    </recommendedName>
</protein>
<name>A0A310SIE9_9HYME</name>
<dbReference type="SUPFAM" id="SSF56726">
    <property type="entry name" value="DNA topoisomerase IV, alpha subunit"/>
    <property type="match status" value="1"/>
</dbReference>
<dbReference type="EMBL" id="KQ760945">
    <property type="protein sequence ID" value="OAD58604.1"/>
    <property type="molecule type" value="Genomic_DNA"/>
</dbReference>
<evidence type="ECO:0000256" key="12">
    <source>
        <dbReference type="PROSITE-ProRule" id="PRU01385"/>
    </source>
</evidence>
<accession>A0A310SIE9</accession>
<dbReference type="InterPro" id="IPR013048">
    <property type="entry name" value="Meiotic_Spo11"/>
</dbReference>
<feature type="region of interest" description="Disordered" evidence="13">
    <location>
        <begin position="410"/>
        <end position="433"/>
    </location>
</feature>
<dbReference type="InterPro" id="IPR002815">
    <property type="entry name" value="Spo11/TopoVI_A"/>
</dbReference>
<dbReference type="CDD" id="cd00223">
    <property type="entry name" value="TOPRIM_TopoIIB_SPO"/>
    <property type="match status" value="1"/>
</dbReference>
<keyword evidence="10 12" id="KW-0413">Isomerase</keyword>
<evidence type="ECO:0000256" key="5">
    <source>
        <dbReference type="ARBA" id="ARBA00012895"/>
    </source>
</evidence>
<feature type="domain" description="Topoisomerase 6 subunit A/Spo11 TOPRIM" evidence="15">
    <location>
        <begin position="563"/>
        <end position="726"/>
    </location>
</feature>
<dbReference type="PRINTS" id="PR01551">
    <property type="entry name" value="SPO11HOMOLOG"/>
</dbReference>
<evidence type="ECO:0000256" key="13">
    <source>
        <dbReference type="SAM" id="MobiDB-lite"/>
    </source>
</evidence>
<dbReference type="GO" id="GO:0003918">
    <property type="term" value="F:DNA topoisomerase type II (double strand cut, ATP-hydrolyzing) activity"/>
    <property type="evidence" value="ECO:0007669"/>
    <property type="project" value="UniProtKB-UniRule"/>
</dbReference>
<dbReference type="AlphaFoldDB" id="A0A310SIE9"/>
<dbReference type="InterPro" id="IPR013049">
    <property type="entry name" value="Spo11/TopoVI_A_N"/>
</dbReference>
<evidence type="ECO:0000256" key="2">
    <source>
        <dbReference type="ARBA" id="ARBA00001946"/>
    </source>
</evidence>
<comment type="similarity">
    <text evidence="4 12">Belongs to the TOP6A family.</text>
</comment>
<dbReference type="InterPro" id="IPR036388">
    <property type="entry name" value="WH-like_DNA-bd_sf"/>
</dbReference>
<dbReference type="GO" id="GO:0046872">
    <property type="term" value="F:metal ion binding"/>
    <property type="evidence" value="ECO:0007669"/>
    <property type="project" value="UniProtKB-KW"/>
</dbReference>
<dbReference type="GO" id="GO:0000706">
    <property type="term" value="P:meiotic DNA double-strand break processing"/>
    <property type="evidence" value="ECO:0007669"/>
    <property type="project" value="TreeGrafter"/>
</dbReference>
<proteinExistence type="inferred from homology"/>
<evidence type="ECO:0000259" key="14">
    <source>
        <dbReference type="Pfam" id="PF04406"/>
    </source>
</evidence>
<sequence length="732" mass="82267">MAEVQFQSTERPVGKFGRYLRDPTRSGGKGLMVARGRSTFVKNEHRRLSDNVDQTSIVMYIRYGVPHRSEAKGGKLFVYLISPPPFYHSATKKLEFRAEEASQVRNSLSGVNEVWRRHRVPGLTQGLILDRDIRAIECTALFSPLDHARTFEYSSTISINEIGLSTKGLGSLWGYKRLFGLGKIATGSCYGFAPPRPEVVHDAPRIHWSRMLNSLRDYGTFPGMFPRDWEMATYRRSRGSNGGELKSPHSAIGQFRSPRAGGVPVKWRMVARHAAIPPPWFGPDARDDNECGFLPYHASINFTFTGRRDAASDDPKMFWHASPMLVAAQKMLNVNRNASIGGFRITDSQTRAVQEKKIDIPVVDNTESRKQLIARIEDLTATTIQQICSGRLPQIFCTLPRNCASLDTQTSDDTDFESQFHEESGRDSDETERYGTRPLADFASKRGKDKFALIMIVMATAHRLLITNCTVTRRSLYYDLKNENTWHLVPEQRYLDQAVNHVANLLNCPPWELNLLPTSKGLAAGELTLTLSDNRIIDCRVPGGALIPHILSNVISVRAKAKMVLIVEKDAVFQKLLEDNCTSSLECILITGKGYPDVATRMLVKLLSEKLQLPVYIVVDADPFGVDIMCIYRFGSITLSRQRESLACSNVRWLGVHPSELQALAVNRVPLTEFDFSKLTALQARPYMTPELLRELEIMRSGKAEIENVCSTSRKFLVAAYLPCKIKGDDYI</sequence>
<gene>
    <name evidence="16" type="ORF">WN48_10690</name>
</gene>
<dbReference type="PANTHER" id="PTHR10848:SF0">
    <property type="entry name" value="MEIOTIC RECOMBINATION PROTEIN SPO11"/>
    <property type="match status" value="1"/>
</dbReference>
<comment type="catalytic activity">
    <reaction evidence="1 12">
        <text>ATP-dependent breakage, passage and rejoining of double-stranded DNA.</text>
        <dbReference type="EC" id="5.6.2.2"/>
    </reaction>
</comment>
<comment type="subcellular location">
    <subcellularLocation>
        <location evidence="3">Nucleus</location>
    </subcellularLocation>
</comment>
<dbReference type="InterPro" id="IPR036078">
    <property type="entry name" value="Spo11/TopoVI_A_sf"/>
</dbReference>
<evidence type="ECO:0000313" key="17">
    <source>
        <dbReference type="Proteomes" id="UP000250275"/>
    </source>
</evidence>
<evidence type="ECO:0000256" key="10">
    <source>
        <dbReference type="ARBA" id="ARBA00023235"/>
    </source>
</evidence>
<dbReference type="GO" id="GO:0000228">
    <property type="term" value="C:nuclear chromosome"/>
    <property type="evidence" value="ECO:0007669"/>
    <property type="project" value="TreeGrafter"/>
</dbReference>
<evidence type="ECO:0000259" key="15">
    <source>
        <dbReference type="Pfam" id="PF21180"/>
    </source>
</evidence>
<keyword evidence="9 12" id="KW-0238">DNA-binding</keyword>
<dbReference type="GO" id="GO:0042138">
    <property type="term" value="P:meiotic DNA double-strand break formation"/>
    <property type="evidence" value="ECO:0007669"/>
    <property type="project" value="InterPro"/>
</dbReference>
<keyword evidence="11" id="KW-0539">Nucleus</keyword>
<dbReference type="Proteomes" id="UP000250275">
    <property type="component" value="Unassembled WGS sequence"/>
</dbReference>
<dbReference type="PROSITE" id="PS52041">
    <property type="entry name" value="TOPO_IIB"/>
    <property type="match status" value="1"/>
</dbReference>
<dbReference type="Pfam" id="PF04406">
    <property type="entry name" value="TP6A_N"/>
    <property type="match status" value="1"/>
</dbReference>
<organism evidence="16 17">
    <name type="scientific">Eufriesea mexicana</name>
    <dbReference type="NCBI Taxonomy" id="516756"/>
    <lineage>
        <taxon>Eukaryota</taxon>
        <taxon>Metazoa</taxon>
        <taxon>Ecdysozoa</taxon>
        <taxon>Arthropoda</taxon>
        <taxon>Hexapoda</taxon>
        <taxon>Insecta</taxon>
        <taxon>Pterygota</taxon>
        <taxon>Neoptera</taxon>
        <taxon>Endopterygota</taxon>
        <taxon>Hymenoptera</taxon>
        <taxon>Apocrita</taxon>
        <taxon>Aculeata</taxon>
        <taxon>Apoidea</taxon>
        <taxon>Anthophila</taxon>
        <taxon>Apidae</taxon>
        <taxon>Eufriesea</taxon>
    </lineage>
</organism>
<dbReference type="InterPro" id="IPR034136">
    <property type="entry name" value="TOPRIM_Topo6A/Spo11"/>
</dbReference>
<keyword evidence="8 12" id="KW-0799">Topoisomerase</keyword>
<dbReference type="Pfam" id="PF21180">
    <property type="entry name" value="TOP6A-Spo11_Toprim"/>
    <property type="match status" value="1"/>
</dbReference>
<dbReference type="EC" id="5.6.2.2" evidence="5"/>
<evidence type="ECO:0000256" key="8">
    <source>
        <dbReference type="ARBA" id="ARBA00023029"/>
    </source>
</evidence>
<dbReference type="GO" id="GO:0003677">
    <property type="term" value="F:DNA binding"/>
    <property type="evidence" value="ECO:0007669"/>
    <property type="project" value="UniProtKB-UniRule"/>
</dbReference>
<evidence type="ECO:0000313" key="16">
    <source>
        <dbReference type="EMBL" id="OAD58604.1"/>
    </source>
</evidence>
<evidence type="ECO:0000256" key="3">
    <source>
        <dbReference type="ARBA" id="ARBA00004123"/>
    </source>
</evidence>
<feature type="compositionally biased region" description="Basic and acidic residues" evidence="13">
    <location>
        <begin position="418"/>
        <end position="433"/>
    </location>
</feature>
<dbReference type="PRINTS" id="PR01550">
    <property type="entry name" value="TOP6AFAMILY"/>
</dbReference>